<proteinExistence type="predicted"/>
<dbReference type="Proteomes" id="UP001279734">
    <property type="component" value="Unassembled WGS sequence"/>
</dbReference>
<reference evidence="1" key="1">
    <citation type="submission" date="2023-05" db="EMBL/GenBank/DDBJ databases">
        <title>Nepenthes gracilis genome sequencing.</title>
        <authorList>
            <person name="Fukushima K."/>
        </authorList>
    </citation>
    <scope>NUCLEOTIDE SEQUENCE</scope>
    <source>
        <strain evidence="1">SING2019-196</strain>
    </source>
</reference>
<evidence type="ECO:0000313" key="1">
    <source>
        <dbReference type="EMBL" id="GMH01175.1"/>
    </source>
</evidence>
<evidence type="ECO:0000313" key="2">
    <source>
        <dbReference type="Proteomes" id="UP001279734"/>
    </source>
</evidence>
<dbReference type="AlphaFoldDB" id="A0AAD3RYR3"/>
<gene>
    <name evidence="1" type="ORF">Nepgr_003014</name>
</gene>
<sequence>MIRQFSRQEVGCDDRVGGGVGALAKAGGQGLGAVEVWVGTVGLVVWVRGGFGRRDRSRFVDGCGDRVEDAIALHSLQCQSLRSDALRVFKSGGRYLGTMFIVLSTYCRAGRGAGLVLCHPE</sequence>
<dbReference type="EMBL" id="BSYO01000002">
    <property type="protein sequence ID" value="GMH01175.1"/>
    <property type="molecule type" value="Genomic_DNA"/>
</dbReference>
<keyword evidence="2" id="KW-1185">Reference proteome</keyword>
<protein>
    <submittedName>
        <fullName evidence="1">Uncharacterized protein</fullName>
    </submittedName>
</protein>
<organism evidence="1 2">
    <name type="scientific">Nepenthes gracilis</name>
    <name type="common">Slender pitcher plant</name>
    <dbReference type="NCBI Taxonomy" id="150966"/>
    <lineage>
        <taxon>Eukaryota</taxon>
        <taxon>Viridiplantae</taxon>
        <taxon>Streptophyta</taxon>
        <taxon>Embryophyta</taxon>
        <taxon>Tracheophyta</taxon>
        <taxon>Spermatophyta</taxon>
        <taxon>Magnoliopsida</taxon>
        <taxon>eudicotyledons</taxon>
        <taxon>Gunneridae</taxon>
        <taxon>Pentapetalae</taxon>
        <taxon>Caryophyllales</taxon>
        <taxon>Nepenthaceae</taxon>
        <taxon>Nepenthes</taxon>
    </lineage>
</organism>
<accession>A0AAD3RYR3</accession>
<comment type="caution">
    <text evidence="1">The sequence shown here is derived from an EMBL/GenBank/DDBJ whole genome shotgun (WGS) entry which is preliminary data.</text>
</comment>
<name>A0AAD3RYR3_NEPGR</name>